<proteinExistence type="predicted"/>
<keyword evidence="1" id="KW-0472">Membrane</keyword>
<evidence type="ECO:0000313" key="2">
    <source>
        <dbReference type="Proteomes" id="UP000009168"/>
    </source>
</evidence>
<dbReference type="OrthoDB" id="288849at2759"/>
<evidence type="ECO:0000313" key="1">
    <source>
        <dbReference type="EMBL" id="EAS06073.2"/>
    </source>
</evidence>
<keyword evidence="1" id="KW-0812">Transmembrane</keyword>
<protein>
    <submittedName>
        <fullName evidence="1">Transmembrane protein, putative</fullName>
    </submittedName>
</protein>
<dbReference type="HOGENOM" id="CLU_633811_0_0_1"/>
<dbReference type="Proteomes" id="UP000009168">
    <property type="component" value="Unassembled WGS sequence"/>
</dbReference>
<dbReference type="eggNOG" id="ENOG502SMFP">
    <property type="taxonomic scope" value="Eukaryota"/>
</dbReference>
<organism evidence="1 2">
    <name type="scientific">Tetrahymena thermophila (strain SB210)</name>
    <dbReference type="NCBI Taxonomy" id="312017"/>
    <lineage>
        <taxon>Eukaryota</taxon>
        <taxon>Sar</taxon>
        <taxon>Alveolata</taxon>
        <taxon>Ciliophora</taxon>
        <taxon>Intramacronucleata</taxon>
        <taxon>Oligohymenophorea</taxon>
        <taxon>Hymenostomatida</taxon>
        <taxon>Tetrahymenina</taxon>
        <taxon>Tetrahymenidae</taxon>
        <taxon>Tetrahymena</taxon>
    </lineage>
</organism>
<gene>
    <name evidence="1" type="ORF">TTHERM_00853120</name>
</gene>
<name>Q24E28_TETTS</name>
<dbReference type="KEGG" id="tet:TTHERM_00853120"/>
<dbReference type="AlphaFoldDB" id="Q24E28"/>
<dbReference type="OMA" id="QEDICAK"/>
<dbReference type="GeneID" id="7824460"/>
<keyword evidence="2" id="KW-1185">Reference proteome</keyword>
<dbReference type="RefSeq" id="XP_001026318.2">
    <property type="nucleotide sequence ID" value="XM_001026318.3"/>
</dbReference>
<reference evidence="2" key="1">
    <citation type="journal article" date="2006" name="PLoS Biol.">
        <title>Macronuclear genome sequence of the ciliate Tetrahymena thermophila, a model eukaryote.</title>
        <authorList>
            <person name="Eisen J.A."/>
            <person name="Coyne R.S."/>
            <person name="Wu M."/>
            <person name="Wu D."/>
            <person name="Thiagarajan M."/>
            <person name="Wortman J.R."/>
            <person name="Badger J.H."/>
            <person name="Ren Q."/>
            <person name="Amedeo P."/>
            <person name="Jones K.M."/>
            <person name="Tallon L.J."/>
            <person name="Delcher A.L."/>
            <person name="Salzberg S.L."/>
            <person name="Silva J.C."/>
            <person name="Haas B.J."/>
            <person name="Majoros W.H."/>
            <person name="Farzad M."/>
            <person name="Carlton J.M."/>
            <person name="Smith R.K. Jr."/>
            <person name="Garg J."/>
            <person name="Pearlman R.E."/>
            <person name="Karrer K.M."/>
            <person name="Sun L."/>
            <person name="Manning G."/>
            <person name="Elde N.C."/>
            <person name="Turkewitz A.P."/>
            <person name="Asai D.J."/>
            <person name="Wilkes D.E."/>
            <person name="Wang Y."/>
            <person name="Cai H."/>
            <person name="Collins K."/>
            <person name="Stewart B.A."/>
            <person name="Lee S.R."/>
            <person name="Wilamowska K."/>
            <person name="Weinberg Z."/>
            <person name="Ruzzo W.L."/>
            <person name="Wloga D."/>
            <person name="Gaertig J."/>
            <person name="Frankel J."/>
            <person name="Tsao C.-C."/>
            <person name="Gorovsky M.A."/>
            <person name="Keeling P.J."/>
            <person name="Waller R.F."/>
            <person name="Patron N.J."/>
            <person name="Cherry J.M."/>
            <person name="Stover N.A."/>
            <person name="Krieger C.J."/>
            <person name="del Toro C."/>
            <person name="Ryder H.F."/>
            <person name="Williamson S.C."/>
            <person name="Barbeau R.A."/>
            <person name="Hamilton E.P."/>
            <person name="Orias E."/>
        </authorList>
    </citation>
    <scope>NUCLEOTIDE SEQUENCE [LARGE SCALE GENOMIC DNA]</scope>
    <source>
        <strain evidence="2">SB210</strain>
    </source>
</reference>
<accession>Q24E28</accession>
<dbReference type="InParanoid" id="Q24E28"/>
<dbReference type="EMBL" id="GG662311">
    <property type="protein sequence ID" value="EAS06073.2"/>
    <property type="molecule type" value="Genomic_DNA"/>
</dbReference>
<sequence>MSSEVEALEAHLATLKIEEQSIDWKQLTDSQAETTKAFEALQRQIFALKDNLSKNFVCILKELKDFDLKDLSTKAAEKKSSASSLKNLSQYATVNGSTVTLNTNEINKIIKEKQSSLLEANQRVQAKLFETAQWADAFVRLLNVTKDSSAPTNDKQVAETFQLTTESTKKFDFPEGKLNDIVSKIQVTYIPDTQKYISIQTYQQIVEHSVDLAEEEFIRLTFENRKERREIMHTDKKKYLFLMQENMNDIENMLMKAQEDICAKLGITQEILEKSEMCLMERGLGQHIFMMQATVRQRIKEKLPKKKSVSADITKEIIRFQIKMLNEKQEYFLPILKQMPKTVETSQLVPILLNMMINDLVFEEYSLEDEDYMQNLNDQSAFNDKEIMELLNGIEKGIYNLFAESDFIPKGMPMGMPPGGMPPMGMPYY</sequence>